<comment type="similarity">
    <text evidence="5">Belongs to the class I-like SAM-binding methyltransferase superfamily. RsmB/NOP family.</text>
</comment>
<evidence type="ECO:0000313" key="8">
    <source>
        <dbReference type="Proteomes" id="UP000198341"/>
    </source>
</evidence>
<dbReference type="GO" id="GO:0005730">
    <property type="term" value="C:nucleolus"/>
    <property type="evidence" value="ECO:0007669"/>
    <property type="project" value="TreeGrafter"/>
</dbReference>
<dbReference type="OrthoDB" id="4418812at2759"/>
<evidence type="ECO:0000256" key="1">
    <source>
        <dbReference type="ARBA" id="ARBA00022603"/>
    </source>
</evidence>
<dbReference type="Proteomes" id="UP000198341">
    <property type="component" value="Chromosome 10"/>
</dbReference>
<gene>
    <name evidence="7" type="ordered locus">Bathy10g01770</name>
</gene>
<sequence>MVLQSVANVRIGNSSNNNNNNNGVRISSQKHCKCDCRCCYFSQRYWRRREKKKSRGGHDGGVTVFSQFQHDATTESSSSPTTIRWELCSRRILIGLEHILRADRARMPVDAQKVVKKCLRKNLSPNLAAFGVGKETWEETALRNEERKVIAETILRMEVKKRELMWHLEEIAGNDEHKEKYLEREMWDRLAKSRKNQSVVAAEEAFTVEETAVALLTLHEAQIKRGNIIAALNRIVPRGSKVLNEDAVRADYPKLDVPGIKTVDVLAKRLSVQDWAAQKLVSQYGVDFAEELLKHLNRKGPISLRVNLFANDGDEFREVTNIVERDEVVASFKRVPFESEEDSALAFTVNDAYRISPERDPQWLQGRYEIQDLGSQFIASCCRASKNDRILDFCCGNGGKTLALAAKGAFVTAHDVDQRRIKHLGANAKRAKVSHLITTALDANELKKNGCYYDSVLVDAPCSSAGAWRRTPSSRWLAKEEDVVIFSKLQLEILFEAASIQLESRNISTTRKTTTMVYATCSIFQEENQDVARAFETSDIFKEMGYEPWPFEKEEEEEQISHGCSAFSHEIQLFPNVHETDGFYICRWKTK</sequence>
<evidence type="ECO:0000259" key="6">
    <source>
        <dbReference type="PROSITE" id="PS51686"/>
    </source>
</evidence>
<dbReference type="Pfam" id="PF01189">
    <property type="entry name" value="Methyltr_RsmB-F"/>
    <property type="match status" value="1"/>
</dbReference>
<evidence type="ECO:0000313" key="7">
    <source>
        <dbReference type="EMBL" id="CCO18371.1"/>
    </source>
</evidence>
<dbReference type="eggNOG" id="KOG1122">
    <property type="taxonomic scope" value="Eukaryota"/>
</dbReference>
<dbReference type="STRING" id="41875.K8EK25"/>
<dbReference type="Gene3D" id="3.40.50.150">
    <property type="entry name" value="Vaccinia Virus protein VP39"/>
    <property type="match status" value="1"/>
</dbReference>
<dbReference type="PANTHER" id="PTHR22807">
    <property type="entry name" value="NOP2 YEAST -RELATED NOL1/NOP2/FMU SUN DOMAIN-CONTAINING"/>
    <property type="match status" value="1"/>
</dbReference>
<dbReference type="GeneID" id="19013253"/>
<keyword evidence="1 5" id="KW-0489">Methyltransferase</keyword>
<evidence type="ECO:0000256" key="2">
    <source>
        <dbReference type="ARBA" id="ARBA00022679"/>
    </source>
</evidence>
<organism evidence="7 8">
    <name type="scientific">Bathycoccus prasinos</name>
    <dbReference type="NCBI Taxonomy" id="41875"/>
    <lineage>
        <taxon>Eukaryota</taxon>
        <taxon>Viridiplantae</taxon>
        <taxon>Chlorophyta</taxon>
        <taxon>Mamiellophyceae</taxon>
        <taxon>Mamiellales</taxon>
        <taxon>Bathycoccaceae</taxon>
        <taxon>Bathycoccus</taxon>
    </lineage>
</organism>
<evidence type="ECO:0000256" key="5">
    <source>
        <dbReference type="PROSITE-ProRule" id="PRU01023"/>
    </source>
</evidence>
<dbReference type="PRINTS" id="PR02008">
    <property type="entry name" value="RCMTFAMILY"/>
</dbReference>
<proteinExistence type="inferred from homology"/>
<feature type="binding site" evidence="5">
    <location>
        <position position="459"/>
    </location>
    <ligand>
        <name>S-adenosyl-L-methionine</name>
        <dbReference type="ChEBI" id="CHEBI:59789"/>
    </ligand>
</feature>
<keyword evidence="8" id="KW-1185">Reference proteome</keyword>
<dbReference type="InterPro" id="IPR001678">
    <property type="entry name" value="MeTrfase_RsmB-F_NOP2_dom"/>
</dbReference>
<protein>
    <submittedName>
        <fullName evidence="7">Fmu (Sun) domain-containing protein</fullName>
    </submittedName>
</protein>
<feature type="binding site" evidence="5">
    <location>
        <position position="415"/>
    </location>
    <ligand>
        <name>S-adenosyl-L-methionine</name>
        <dbReference type="ChEBI" id="CHEBI:59789"/>
    </ligand>
</feature>
<dbReference type="KEGG" id="bpg:Bathy10g01770"/>
<accession>K8EK25</accession>
<dbReference type="GO" id="GO:0070475">
    <property type="term" value="P:rRNA base methylation"/>
    <property type="evidence" value="ECO:0007669"/>
    <property type="project" value="TreeGrafter"/>
</dbReference>
<dbReference type="GO" id="GO:0009383">
    <property type="term" value="F:rRNA (cytosine-C5-)-methyltransferase activity"/>
    <property type="evidence" value="ECO:0007669"/>
    <property type="project" value="TreeGrafter"/>
</dbReference>
<evidence type="ECO:0000256" key="4">
    <source>
        <dbReference type="ARBA" id="ARBA00022884"/>
    </source>
</evidence>
<dbReference type="EMBL" id="FO082269">
    <property type="protein sequence ID" value="CCO18371.1"/>
    <property type="molecule type" value="Genomic_DNA"/>
</dbReference>
<feature type="domain" description="SAM-dependent MTase RsmB/NOP-type" evidence="6">
    <location>
        <begin position="292"/>
        <end position="591"/>
    </location>
</feature>
<dbReference type="GO" id="GO:0000470">
    <property type="term" value="P:maturation of LSU-rRNA"/>
    <property type="evidence" value="ECO:0007669"/>
    <property type="project" value="TreeGrafter"/>
</dbReference>
<feature type="active site" description="Nucleophile" evidence="5">
    <location>
        <position position="521"/>
    </location>
</feature>
<feature type="binding site" evidence="5">
    <location>
        <position position="442"/>
    </location>
    <ligand>
        <name>S-adenosyl-L-methionine</name>
        <dbReference type="ChEBI" id="CHEBI:59789"/>
    </ligand>
</feature>
<dbReference type="GO" id="GO:0003723">
    <property type="term" value="F:RNA binding"/>
    <property type="evidence" value="ECO:0007669"/>
    <property type="project" value="UniProtKB-UniRule"/>
</dbReference>
<dbReference type="InterPro" id="IPR029063">
    <property type="entry name" value="SAM-dependent_MTases_sf"/>
</dbReference>
<dbReference type="InterPro" id="IPR023267">
    <property type="entry name" value="RCMT"/>
</dbReference>
<dbReference type="InterPro" id="IPR049560">
    <property type="entry name" value="MeTrfase_RsmB-F_NOP2_cat"/>
</dbReference>
<evidence type="ECO:0000256" key="3">
    <source>
        <dbReference type="ARBA" id="ARBA00022691"/>
    </source>
</evidence>
<name>K8EK25_9CHLO</name>
<dbReference type="CDD" id="cd02440">
    <property type="entry name" value="AdoMet_MTases"/>
    <property type="match status" value="1"/>
</dbReference>
<keyword evidence="3 5" id="KW-0949">S-adenosyl-L-methionine</keyword>
<dbReference type="SUPFAM" id="SSF53335">
    <property type="entry name" value="S-adenosyl-L-methionine-dependent methyltransferases"/>
    <property type="match status" value="1"/>
</dbReference>
<dbReference type="PROSITE" id="PS51686">
    <property type="entry name" value="SAM_MT_RSMB_NOP"/>
    <property type="match status" value="1"/>
</dbReference>
<dbReference type="PANTHER" id="PTHR22807:SF30">
    <property type="entry name" value="28S RRNA (CYTOSINE(4447)-C(5))-METHYLTRANSFERASE-RELATED"/>
    <property type="match status" value="1"/>
</dbReference>
<reference evidence="7 8" key="1">
    <citation type="submission" date="2011-10" db="EMBL/GenBank/DDBJ databases">
        <authorList>
            <person name="Genoscope - CEA"/>
        </authorList>
    </citation>
    <scope>NUCLEOTIDE SEQUENCE [LARGE SCALE GENOMIC DNA]</scope>
    <source>
        <strain evidence="7 8">RCC 1105</strain>
    </source>
</reference>
<keyword evidence="4 5" id="KW-0694">RNA-binding</keyword>
<comment type="caution">
    <text evidence="5">Lacks conserved residue(s) required for the propagation of feature annotation.</text>
</comment>
<dbReference type="RefSeq" id="XP_007510838.1">
    <property type="nucleotide sequence ID" value="XM_007510776.1"/>
</dbReference>
<keyword evidence="2 5" id="KW-0808">Transferase</keyword>
<dbReference type="AlphaFoldDB" id="K8EK25"/>